<feature type="compositionally biased region" description="Basic and acidic residues" evidence="1">
    <location>
        <begin position="399"/>
        <end position="410"/>
    </location>
</feature>
<comment type="caution">
    <text evidence="2">The sequence shown here is derived from an EMBL/GenBank/DDBJ whole genome shotgun (WGS) entry which is preliminary data.</text>
</comment>
<evidence type="ECO:0000313" key="2">
    <source>
        <dbReference type="EMBL" id="KAE9249050.1"/>
    </source>
</evidence>
<feature type="region of interest" description="Disordered" evidence="1">
    <location>
        <begin position="394"/>
        <end position="451"/>
    </location>
</feature>
<evidence type="ECO:0008006" key="4">
    <source>
        <dbReference type="Google" id="ProtNLM"/>
    </source>
</evidence>
<accession>A0A6G0PL64</accession>
<dbReference type="EMBL" id="QXGC01000114">
    <property type="protein sequence ID" value="KAE9249050.1"/>
    <property type="molecule type" value="Genomic_DNA"/>
</dbReference>
<dbReference type="InterPro" id="IPR011009">
    <property type="entry name" value="Kinase-like_dom_sf"/>
</dbReference>
<gene>
    <name evidence="2" type="ORF">PF004_g3564</name>
</gene>
<name>A0A6G0PL64_9STRA</name>
<evidence type="ECO:0000256" key="1">
    <source>
        <dbReference type="SAM" id="MobiDB-lite"/>
    </source>
</evidence>
<organism evidence="2 3">
    <name type="scientific">Phytophthora fragariae</name>
    <dbReference type="NCBI Taxonomy" id="53985"/>
    <lineage>
        <taxon>Eukaryota</taxon>
        <taxon>Sar</taxon>
        <taxon>Stramenopiles</taxon>
        <taxon>Oomycota</taxon>
        <taxon>Peronosporomycetes</taxon>
        <taxon>Peronosporales</taxon>
        <taxon>Peronosporaceae</taxon>
        <taxon>Phytophthora</taxon>
    </lineage>
</organism>
<feature type="compositionally biased region" description="Polar residues" evidence="1">
    <location>
        <begin position="413"/>
        <end position="422"/>
    </location>
</feature>
<dbReference type="Gene3D" id="1.10.510.10">
    <property type="entry name" value="Transferase(Phosphotransferase) domain 1"/>
    <property type="match status" value="1"/>
</dbReference>
<proteinExistence type="predicted"/>
<dbReference type="AlphaFoldDB" id="A0A6G0PL64"/>
<feature type="compositionally biased region" description="Basic and acidic residues" evidence="1">
    <location>
        <begin position="423"/>
        <end position="434"/>
    </location>
</feature>
<protein>
    <recommendedName>
        <fullName evidence="4">Protein kinase domain-containing protein</fullName>
    </recommendedName>
</protein>
<dbReference type="SUPFAM" id="SSF56112">
    <property type="entry name" value="Protein kinase-like (PK-like)"/>
    <property type="match status" value="1"/>
</dbReference>
<evidence type="ECO:0000313" key="3">
    <source>
        <dbReference type="Proteomes" id="UP000476176"/>
    </source>
</evidence>
<dbReference type="Proteomes" id="UP000476176">
    <property type="component" value="Unassembled WGS sequence"/>
</dbReference>
<feature type="region of interest" description="Disordered" evidence="1">
    <location>
        <begin position="1"/>
        <end position="20"/>
    </location>
</feature>
<reference evidence="2 3" key="1">
    <citation type="submission" date="2018-09" db="EMBL/GenBank/DDBJ databases">
        <title>Genomic investigation of the strawberry pathogen Phytophthora fragariae indicates pathogenicity is determined by transcriptional variation in three key races.</title>
        <authorList>
            <person name="Adams T.M."/>
            <person name="Armitage A.D."/>
            <person name="Sobczyk M.K."/>
            <person name="Bates H.J."/>
            <person name="Dunwell J.M."/>
            <person name="Nellist C.F."/>
            <person name="Harrison R.J."/>
        </authorList>
    </citation>
    <scope>NUCLEOTIDE SEQUENCE [LARGE SCALE GENOMIC DNA]</scope>
    <source>
        <strain evidence="2 3">BC-23</strain>
    </source>
</reference>
<sequence length="451" mass="50207">MPQDEDEAVDARSEDGGEMETFKMPLSDENVALGRLGRIYKAMDRKTGRVLAVECIDVVDGSDEAGEESSPAEFAQQVLAAELGRYVQAIRGDKTHHVFCYDSVSCGPSRVYLRSSSSVVRSLAALQQDFGRFHPLAVKQYIYQIVHGLRVLHDCGISCGGVSLSLSSLFMCGGNIVKIAAWFPSAQAVRTFQTRNILVDSQFCRSSLNLPLEIDEMAQDVRSVAYVMVEMLTGLRARGSLMEKWNMLTKVAADPLEYQVVRSLMELKSLEEILGHQYFSSVRRADSTVIQTSAQATQEHRHIIGMLTEQELTKCQAMKRQYLQQVRAWQAQFEKKYRRKSNPADRPAGIVRLQGRCLALNERMQELNDRLAAVHGSIYRLIADKEALAIDATSPRIPAGKEDNLDKPKNPEGLTTTSSTESDVTRSDSFDRGGGKRSPAQKAFLNRFGSQ</sequence>